<dbReference type="OrthoDB" id="809224at2759"/>
<dbReference type="SMART" id="SM00061">
    <property type="entry name" value="MATH"/>
    <property type="match status" value="1"/>
</dbReference>
<protein>
    <recommendedName>
        <fullName evidence="1">MATH domain-containing protein</fullName>
    </recommendedName>
</protein>
<reference evidence="2 3" key="1">
    <citation type="journal article" date="2019" name="Sci. Rep.">
        <title>Orb-weaving spider Araneus ventricosus genome elucidates the spidroin gene catalogue.</title>
        <authorList>
            <person name="Kono N."/>
            <person name="Nakamura H."/>
            <person name="Ohtoshi R."/>
            <person name="Moran D.A.P."/>
            <person name="Shinohara A."/>
            <person name="Yoshida Y."/>
            <person name="Fujiwara M."/>
            <person name="Mori M."/>
            <person name="Tomita M."/>
            <person name="Arakawa K."/>
        </authorList>
    </citation>
    <scope>NUCLEOTIDE SEQUENCE [LARGE SCALE GENOMIC DNA]</scope>
</reference>
<proteinExistence type="predicted"/>
<evidence type="ECO:0000259" key="1">
    <source>
        <dbReference type="PROSITE" id="PS50144"/>
    </source>
</evidence>
<name>A0A4Y2Q9Q0_ARAVE</name>
<dbReference type="InterPro" id="IPR002083">
    <property type="entry name" value="MATH/TRAF_dom"/>
</dbReference>
<keyword evidence="3" id="KW-1185">Reference proteome</keyword>
<dbReference type="Gene3D" id="2.60.210.10">
    <property type="entry name" value="Apoptosis, Tumor Necrosis Factor Receptor Associated Protein 2, Chain A"/>
    <property type="match status" value="1"/>
</dbReference>
<organism evidence="2 3">
    <name type="scientific">Araneus ventricosus</name>
    <name type="common">Orbweaver spider</name>
    <name type="synonym">Epeira ventricosa</name>
    <dbReference type="NCBI Taxonomy" id="182803"/>
    <lineage>
        <taxon>Eukaryota</taxon>
        <taxon>Metazoa</taxon>
        <taxon>Ecdysozoa</taxon>
        <taxon>Arthropoda</taxon>
        <taxon>Chelicerata</taxon>
        <taxon>Arachnida</taxon>
        <taxon>Araneae</taxon>
        <taxon>Araneomorphae</taxon>
        <taxon>Entelegynae</taxon>
        <taxon>Araneoidea</taxon>
        <taxon>Araneidae</taxon>
        <taxon>Araneus</taxon>
    </lineage>
</organism>
<dbReference type="Proteomes" id="UP000499080">
    <property type="component" value="Unassembled WGS sequence"/>
</dbReference>
<accession>A0A4Y2Q9Q0</accession>
<evidence type="ECO:0000313" key="2">
    <source>
        <dbReference type="EMBL" id="GBN60289.1"/>
    </source>
</evidence>
<dbReference type="CDD" id="cd00121">
    <property type="entry name" value="MATH"/>
    <property type="match status" value="1"/>
</dbReference>
<dbReference type="PROSITE" id="PS50144">
    <property type="entry name" value="MATH"/>
    <property type="match status" value="1"/>
</dbReference>
<dbReference type="Pfam" id="PF22486">
    <property type="entry name" value="MATH_2"/>
    <property type="match status" value="1"/>
</dbReference>
<comment type="caution">
    <text evidence="2">The sequence shown here is derived from an EMBL/GenBank/DDBJ whole genome shotgun (WGS) entry which is preliminary data.</text>
</comment>
<feature type="domain" description="MATH" evidence="1">
    <location>
        <begin position="7"/>
        <end position="138"/>
    </location>
</feature>
<sequence>MNNGRKEYRITWFIENYSYCWHDNGDKLESPEFTAEGLEGTVWYLSLYPRGNGDESRSKISLSLQRDKLDGGPEDISVKYELSFRTPDGSVLISRESEHTFRKGISYGWKEFAQMDEVLLHRKADFLPQDRFIIILCVIYGRVKRHCPFFNLGASFIR</sequence>
<dbReference type="InterPro" id="IPR008974">
    <property type="entry name" value="TRAF-like"/>
</dbReference>
<dbReference type="AlphaFoldDB" id="A0A4Y2Q9Q0"/>
<dbReference type="EMBL" id="BGPR01137577">
    <property type="protein sequence ID" value="GBN60289.1"/>
    <property type="molecule type" value="Genomic_DNA"/>
</dbReference>
<gene>
    <name evidence="2" type="ORF">AVEN_23219_1</name>
</gene>
<evidence type="ECO:0000313" key="3">
    <source>
        <dbReference type="Proteomes" id="UP000499080"/>
    </source>
</evidence>
<dbReference type="SUPFAM" id="SSF49599">
    <property type="entry name" value="TRAF domain-like"/>
    <property type="match status" value="1"/>
</dbReference>